<dbReference type="GO" id="GO:0004074">
    <property type="term" value="F:biliverdin reductase [NAD(P)H] activity"/>
    <property type="evidence" value="ECO:0007669"/>
    <property type="project" value="TreeGrafter"/>
</dbReference>
<dbReference type="GO" id="GO:0042602">
    <property type="term" value="F:riboflavin reductase (NADPH) activity"/>
    <property type="evidence" value="ECO:0007669"/>
    <property type="project" value="TreeGrafter"/>
</dbReference>
<accession>A0A6I9WWH6</accession>
<evidence type="ECO:0000313" key="3">
    <source>
        <dbReference type="RefSeq" id="XP_011636278.1"/>
    </source>
</evidence>
<dbReference type="KEGG" id="pbar:105426660"/>
<evidence type="ECO:0000259" key="1">
    <source>
        <dbReference type="Pfam" id="PF13460"/>
    </source>
</evidence>
<dbReference type="Pfam" id="PF13460">
    <property type="entry name" value="NAD_binding_10"/>
    <property type="match status" value="1"/>
</dbReference>
<organism evidence="2 3">
    <name type="scientific">Pogonomyrmex barbatus</name>
    <name type="common">red harvester ant</name>
    <dbReference type="NCBI Taxonomy" id="144034"/>
    <lineage>
        <taxon>Eukaryota</taxon>
        <taxon>Metazoa</taxon>
        <taxon>Ecdysozoa</taxon>
        <taxon>Arthropoda</taxon>
        <taxon>Hexapoda</taxon>
        <taxon>Insecta</taxon>
        <taxon>Pterygota</taxon>
        <taxon>Neoptera</taxon>
        <taxon>Endopterygota</taxon>
        <taxon>Hymenoptera</taxon>
        <taxon>Apocrita</taxon>
        <taxon>Aculeata</taxon>
        <taxon>Formicoidea</taxon>
        <taxon>Formicidae</taxon>
        <taxon>Myrmicinae</taxon>
        <taxon>Pogonomyrmex</taxon>
    </lineage>
</organism>
<dbReference type="InterPro" id="IPR036291">
    <property type="entry name" value="NAD(P)-bd_dom_sf"/>
</dbReference>
<dbReference type="PANTHER" id="PTHR43355">
    <property type="entry name" value="FLAVIN REDUCTASE (NADPH)"/>
    <property type="match status" value="1"/>
</dbReference>
<dbReference type="Gene3D" id="3.40.50.720">
    <property type="entry name" value="NAD(P)-binding Rossmann-like Domain"/>
    <property type="match status" value="1"/>
</dbReference>
<protein>
    <submittedName>
        <fullName evidence="3">Flavin reductase (NADPH)</fullName>
    </submittedName>
</protein>
<gene>
    <name evidence="3" type="primary">LOC105426660</name>
</gene>
<keyword evidence="2" id="KW-1185">Reference proteome</keyword>
<name>A0A6I9WWH6_9HYME</name>
<dbReference type="SUPFAM" id="SSF51735">
    <property type="entry name" value="NAD(P)-binding Rossmann-fold domains"/>
    <property type="match status" value="1"/>
</dbReference>
<dbReference type="InterPro" id="IPR051606">
    <property type="entry name" value="Polyketide_Oxido-like"/>
</dbReference>
<dbReference type="Proteomes" id="UP000504615">
    <property type="component" value="Unplaced"/>
</dbReference>
<proteinExistence type="predicted"/>
<dbReference type="CDD" id="cd05244">
    <property type="entry name" value="BVR-B_like_SDR_a"/>
    <property type="match status" value="1"/>
</dbReference>
<dbReference type="OrthoDB" id="419598at2759"/>
<sequence>MGKRVVIFGATGNTGLCSLRAAVENGLDVRAYVRDKAKIPDDIKNKVESVVGDVINAKQVADAVADRDAVVVALGTRNDLNPTTVLSQGLKNIIDAMKAHNVERISVCLSAFLFYKPEAVPAIFKDLNADHQRMFDMIKMSGLKWVAILPPHIADTPKSKYTITFDSSPGRAISKHDLGAFLVECLDNPDYYQKVCGIATTS</sequence>
<feature type="domain" description="NAD(P)-binding" evidence="1">
    <location>
        <begin position="9"/>
        <end position="189"/>
    </location>
</feature>
<dbReference type="InterPro" id="IPR016040">
    <property type="entry name" value="NAD(P)-bd_dom"/>
</dbReference>
<dbReference type="PANTHER" id="PTHR43355:SF2">
    <property type="entry name" value="FLAVIN REDUCTASE (NADPH)"/>
    <property type="match status" value="1"/>
</dbReference>
<dbReference type="AlphaFoldDB" id="A0A6I9WWH6"/>
<evidence type="ECO:0000313" key="2">
    <source>
        <dbReference type="Proteomes" id="UP000504615"/>
    </source>
</evidence>
<dbReference type="RefSeq" id="XP_011636278.1">
    <property type="nucleotide sequence ID" value="XM_011637976.2"/>
</dbReference>
<reference evidence="3" key="1">
    <citation type="submission" date="2025-08" db="UniProtKB">
        <authorList>
            <consortium name="RefSeq"/>
        </authorList>
    </citation>
    <scope>IDENTIFICATION</scope>
</reference>
<dbReference type="GeneID" id="105426660"/>